<dbReference type="Proteomes" id="UP000887579">
    <property type="component" value="Unplaced"/>
</dbReference>
<proteinExistence type="predicted"/>
<evidence type="ECO:0000313" key="1">
    <source>
        <dbReference type="Proteomes" id="UP000887579"/>
    </source>
</evidence>
<evidence type="ECO:0000313" key="2">
    <source>
        <dbReference type="WBParaSite" id="ES5_v2.g20789.t1"/>
    </source>
</evidence>
<sequence length="103" mass="11717">MKLLFVFFLVVSLFAVIVGQGFSQMRRPMMPMGRRPLPQRSFIPQRGPMGPPRRQLPMSSSNFGGMPGLRPPKGIAEQLNRAKLKDFMSLGQFLMQRRRALQA</sequence>
<organism evidence="1 2">
    <name type="scientific">Panagrolaimus sp. ES5</name>
    <dbReference type="NCBI Taxonomy" id="591445"/>
    <lineage>
        <taxon>Eukaryota</taxon>
        <taxon>Metazoa</taxon>
        <taxon>Ecdysozoa</taxon>
        <taxon>Nematoda</taxon>
        <taxon>Chromadorea</taxon>
        <taxon>Rhabditida</taxon>
        <taxon>Tylenchina</taxon>
        <taxon>Panagrolaimomorpha</taxon>
        <taxon>Panagrolaimoidea</taxon>
        <taxon>Panagrolaimidae</taxon>
        <taxon>Panagrolaimus</taxon>
    </lineage>
</organism>
<dbReference type="WBParaSite" id="ES5_v2.g20789.t1">
    <property type="protein sequence ID" value="ES5_v2.g20789.t1"/>
    <property type="gene ID" value="ES5_v2.g20789"/>
</dbReference>
<reference evidence="2" key="1">
    <citation type="submission" date="2022-11" db="UniProtKB">
        <authorList>
            <consortium name="WormBaseParasite"/>
        </authorList>
    </citation>
    <scope>IDENTIFICATION</scope>
</reference>
<accession>A0AC34FTU5</accession>
<protein>
    <submittedName>
        <fullName evidence="2">Uncharacterized protein</fullName>
    </submittedName>
</protein>
<name>A0AC34FTU5_9BILA</name>